<evidence type="ECO:0008006" key="3">
    <source>
        <dbReference type="Google" id="ProtNLM"/>
    </source>
</evidence>
<protein>
    <recommendedName>
        <fullName evidence="3">Chromo domain-containing protein</fullName>
    </recommendedName>
</protein>
<reference evidence="1 2" key="2">
    <citation type="journal article" date="2014" name="J. Gen. Appl. Microbiol.">
        <title>The early diverging ascomycetous budding yeast Saitoella complicata has three histone deacetylases belonging to the Clr6, Hos2, and Rpd3 lineages.</title>
        <authorList>
            <person name="Nishida H."/>
            <person name="Matsumoto T."/>
            <person name="Kondo S."/>
            <person name="Hamamoto M."/>
            <person name="Yoshikawa H."/>
        </authorList>
    </citation>
    <scope>NUCLEOTIDE SEQUENCE [LARGE SCALE GENOMIC DNA]</scope>
    <source>
        <strain evidence="1 2">NRRL Y-17804</strain>
    </source>
</reference>
<dbReference type="AlphaFoldDB" id="A0A0E9NKF7"/>
<accession>A0A0E9NKF7</accession>
<evidence type="ECO:0000313" key="2">
    <source>
        <dbReference type="Proteomes" id="UP000033140"/>
    </source>
</evidence>
<organism evidence="1 2">
    <name type="scientific">Saitoella complicata (strain BCRC 22490 / CBS 7301 / JCM 7358 / NBRC 10748 / NRRL Y-17804)</name>
    <dbReference type="NCBI Taxonomy" id="698492"/>
    <lineage>
        <taxon>Eukaryota</taxon>
        <taxon>Fungi</taxon>
        <taxon>Dikarya</taxon>
        <taxon>Ascomycota</taxon>
        <taxon>Taphrinomycotina</taxon>
        <taxon>Taphrinomycotina incertae sedis</taxon>
        <taxon>Saitoella</taxon>
    </lineage>
</organism>
<reference evidence="1 2" key="3">
    <citation type="journal article" date="2015" name="Genome Announc.">
        <title>Draft Genome Sequence of the Archiascomycetous Yeast Saitoella complicata.</title>
        <authorList>
            <person name="Yamauchi K."/>
            <person name="Kondo S."/>
            <person name="Hamamoto M."/>
            <person name="Takahashi Y."/>
            <person name="Ogura Y."/>
            <person name="Hayashi T."/>
            <person name="Nishida H."/>
        </authorList>
    </citation>
    <scope>NUCLEOTIDE SEQUENCE [LARGE SCALE GENOMIC DNA]</scope>
    <source>
        <strain evidence="1 2">NRRL Y-17804</strain>
    </source>
</reference>
<proteinExistence type="predicted"/>
<gene>
    <name evidence="1" type="ORF">G7K_4315-t1</name>
</gene>
<comment type="caution">
    <text evidence="1">The sequence shown here is derived from an EMBL/GenBank/DDBJ whole genome shotgun (WGS) entry which is preliminary data.</text>
</comment>
<name>A0A0E9NKF7_SAICN</name>
<sequence>MDNAPLSVEVEPIISPPLLGEHKKAEYAPYNPGELRITRILRKKVSRCGQTRFLVKYATGWTRWVSLSQITCEERLLEEFLEPECQAEMQARSAWAQKHARKHARETWSYIQRMRWHCVSQTSLSDLCHKQLHSKFE</sequence>
<evidence type="ECO:0000313" key="1">
    <source>
        <dbReference type="EMBL" id="GAO50181.1"/>
    </source>
</evidence>
<keyword evidence="2" id="KW-1185">Reference proteome</keyword>
<reference evidence="1 2" key="1">
    <citation type="journal article" date="2011" name="J. Gen. Appl. Microbiol.">
        <title>Draft genome sequencing of the enigmatic yeast Saitoella complicata.</title>
        <authorList>
            <person name="Nishida H."/>
            <person name="Hamamoto M."/>
            <person name="Sugiyama J."/>
        </authorList>
    </citation>
    <scope>NUCLEOTIDE SEQUENCE [LARGE SCALE GENOMIC DNA]</scope>
    <source>
        <strain evidence="1 2">NRRL Y-17804</strain>
    </source>
</reference>
<dbReference type="EMBL" id="BACD03000030">
    <property type="protein sequence ID" value="GAO50181.1"/>
    <property type="molecule type" value="Genomic_DNA"/>
</dbReference>
<dbReference type="Proteomes" id="UP000033140">
    <property type="component" value="Unassembled WGS sequence"/>
</dbReference>